<name>A0A0K2S073_9MICC</name>
<dbReference type="Pfam" id="PF06013">
    <property type="entry name" value="WXG100"/>
    <property type="match status" value="1"/>
</dbReference>
<reference evidence="8" key="4">
    <citation type="submission" date="2017-09" db="EMBL/GenBank/DDBJ databases">
        <title>FDA dAtabase for Regulatory Grade micrObial Sequences (FDA-ARGOS): Supporting development and validation of Infectious Disease Dx tests.</title>
        <authorList>
            <person name="Minogue T."/>
            <person name="Wolcott M."/>
            <person name="Wasieloski L."/>
            <person name="Aguilar W."/>
            <person name="Moore D."/>
            <person name="Tallon L."/>
            <person name="Sadzewicz L."/>
            <person name="Ott S."/>
            <person name="Zhao X."/>
            <person name="Nagaraj S."/>
            <person name="Vavikolanu K."/>
            <person name="Aluvathingal J."/>
            <person name="Nadendla S."/>
            <person name="Sichtig H."/>
        </authorList>
    </citation>
    <scope>NUCLEOTIDE SEQUENCE [LARGE SCALE GENOMIC DNA]</scope>
    <source>
        <strain evidence="8">FDAARGOS_369</strain>
    </source>
</reference>
<dbReference type="AlphaFoldDB" id="A0A0K2S073"/>
<dbReference type="EMBL" id="JABZXL010000003">
    <property type="protein sequence ID" value="MBF1658586.1"/>
    <property type="molecule type" value="Genomic_DNA"/>
</dbReference>
<dbReference type="InterPro" id="IPR036689">
    <property type="entry name" value="ESAT-6-like_sf"/>
</dbReference>
<proteinExistence type="inferred from homology"/>
<dbReference type="PATRIC" id="fig|43675.28.peg.997"/>
<evidence type="ECO:0000313" key="6">
    <source>
        <dbReference type="EMBL" id="MBF1664041.1"/>
    </source>
</evidence>
<comment type="similarity">
    <text evidence="1">Belongs to the WXG100 family.</text>
</comment>
<evidence type="ECO:0000313" key="8">
    <source>
        <dbReference type="Proteomes" id="UP000218628"/>
    </source>
</evidence>
<accession>A0A0K2S073</accession>
<sequence length="96" mass="10210">MAQFNVDSEVIAAKSAQARSYVASITADVNGMTASLHDLQSSWTGSASANFQGVLDQWHATQRQVEASITQINEALTRAGVNYADTEQANASMFVG</sequence>
<dbReference type="GeneID" id="61436183"/>
<dbReference type="Proteomes" id="UP000066203">
    <property type="component" value="Chromosome"/>
</dbReference>
<evidence type="ECO:0000313" key="2">
    <source>
        <dbReference type="EMBL" id="ATF63365.1"/>
    </source>
</evidence>
<evidence type="ECO:0000256" key="1">
    <source>
        <dbReference type="RuleBase" id="RU362001"/>
    </source>
</evidence>
<evidence type="ECO:0000313" key="7">
    <source>
        <dbReference type="Proteomes" id="UP000066203"/>
    </source>
</evidence>
<dbReference type="EMBL" id="AP014938">
    <property type="protein sequence ID" value="BAS20217.1"/>
    <property type="molecule type" value="Genomic_DNA"/>
</dbReference>
<protein>
    <recommendedName>
        <fullName evidence="1">ESAT-6-like protein</fullName>
    </recommendedName>
</protein>
<reference evidence="7" key="2">
    <citation type="submission" date="2015-08" db="EMBL/GenBank/DDBJ databases">
        <title>Complete genome sequence of Rothia mucilaginosa strain NUM-Rm6536.</title>
        <authorList>
            <person name="Nambu T."/>
        </authorList>
    </citation>
    <scope>NUCLEOTIDE SEQUENCE [LARGE SCALE GENOMIC DNA]</scope>
    <source>
        <strain evidence="7">NUM-Rm6536</strain>
    </source>
</reference>
<dbReference type="EMBL" id="CP023510">
    <property type="protein sequence ID" value="ATF63365.1"/>
    <property type="molecule type" value="Genomic_DNA"/>
</dbReference>
<dbReference type="EMBL" id="JABZXR010000022">
    <property type="protein sequence ID" value="MBF1664041.1"/>
    <property type="molecule type" value="Genomic_DNA"/>
</dbReference>
<dbReference type="Proteomes" id="UP000713964">
    <property type="component" value="Unassembled WGS sequence"/>
</dbReference>
<dbReference type="InterPro" id="IPR010310">
    <property type="entry name" value="T7SS_ESAT-6-like"/>
</dbReference>
<dbReference type="OMA" id="ITEWTIT"/>
<reference evidence="4" key="5">
    <citation type="submission" date="2020-04" db="EMBL/GenBank/DDBJ databases">
        <title>Deep metagenomics examines the oral microbiome during advanced dental caries in children, revealing novel taxa and co-occurrences with host molecules.</title>
        <authorList>
            <person name="Baker J.L."/>
            <person name="Morton J.T."/>
            <person name="Dinis M."/>
            <person name="Alvarez R."/>
            <person name="Tran N.C."/>
            <person name="Knight R."/>
            <person name="Edlund A."/>
        </authorList>
    </citation>
    <scope>NUCLEOTIDE SEQUENCE</scope>
    <source>
        <strain evidence="5">JCVI_29_bin.11</strain>
        <strain evidence="4">JCVI_39_bin.18</strain>
        <strain evidence="6">JCVI_44_bin.2</strain>
    </source>
</reference>
<reference evidence="3" key="1">
    <citation type="submission" date="2015-08" db="EMBL/GenBank/DDBJ databases">
        <title>Complete DNA Sequence of Pseudomonas syringae pv. actinidiae, the Causal Agent of Kiwifruit Canker Disease.</title>
        <authorList>
            <person name="Rikkerink E.H.A."/>
            <person name="Fineran P.C."/>
        </authorList>
    </citation>
    <scope>NUCLEOTIDE SEQUENCE</scope>
    <source>
        <strain evidence="3">NUM-Rm6536</strain>
    </source>
</reference>
<evidence type="ECO:0000313" key="3">
    <source>
        <dbReference type="EMBL" id="BAS20217.1"/>
    </source>
</evidence>
<organism evidence="3">
    <name type="scientific">Rothia mucilaginosa</name>
    <dbReference type="NCBI Taxonomy" id="43675"/>
    <lineage>
        <taxon>Bacteria</taxon>
        <taxon>Bacillati</taxon>
        <taxon>Actinomycetota</taxon>
        <taxon>Actinomycetes</taxon>
        <taxon>Micrococcales</taxon>
        <taxon>Micrococcaceae</taxon>
        <taxon>Rothia</taxon>
    </lineage>
</organism>
<reference evidence="2" key="3">
    <citation type="submission" date="2017-09" db="EMBL/GenBank/DDBJ databases">
        <title>FDA dAtabase for Regulatory Grade micrObial Sequences (FDA-ARGOS): Supporting development and validation of Infectious Disease Dx tests.</title>
        <authorList>
            <person name="Campos J."/>
            <person name="Goldberg B."/>
            <person name="Tallon L."/>
            <person name="Sadzewicz L."/>
            <person name="Ott S."/>
            <person name="Zhao X."/>
            <person name="Nagaraj S."/>
            <person name="Vavikolanu K."/>
            <person name="Aluvathingal J."/>
            <person name="Nadendla S."/>
            <person name="Geyer C."/>
            <person name="Nandy P."/>
            <person name="Hobson J."/>
            <person name="Sichtig H."/>
        </authorList>
    </citation>
    <scope>NUCLEOTIDE SEQUENCE</scope>
    <source>
        <strain evidence="2">FDAARGOS_369</strain>
    </source>
</reference>
<dbReference type="EMBL" id="JABZXO010000006">
    <property type="protein sequence ID" value="MBF1657087.1"/>
    <property type="molecule type" value="Genomic_DNA"/>
</dbReference>
<gene>
    <name evidence="2" type="ORF">CO690_06610</name>
    <name evidence="5" type="ORF">HXO58_01965</name>
    <name evidence="4" type="ORF">HXO61_04050</name>
    <name evidence="6" type="ORF">HXO64_05735</name>
    <name evidence="3" type="ORF">RM6536_0970</name>
</gene>
<dbReference type="Proteomes" id="UP000770330">
    <property type="component" value="Unassembled WGS sequence"/>
</dbReference>
<dbReference type="SUPFAM" id="SSF140453">
    <property type="entry name" value="EsxAB dimer-like"/>
    <property type="match status" value="1"/>
</dbReference>
<dbReference type="RefSeq" id="WP_005504526.1">
    <property type="nucleotide sequence ID" value="NZ_AP014938.1"/>
</dbReference>
<dbReference type="Proteomes" id="UP000218628">
    <property type="component" value="Chromosome"/>
</dbReference>
<dbReference type="NCBIfam" id="TIGR03930">
    <property type="entry name" value="WXG100_ESAT6"/>
    <property type="match status" value="1"/>
</dbReference>
<dbReference type="Proteomes" id="UP000756427">
    <property type="component" value="Unassembled WGS sequence"/>
</dbReference>
<evidence type="ECO:0000313" key="5">
    <source>
        <dbReference type="EMBL" id="MBF1658586.1"/>
    </source>
</evidence>
<dbReference type="Gene3D" id="1.10.287.1060">
    <property type="entry name" value="ESAT-6-like"/>
    <property type="match status" value="1"/>
</dbReference>
<evidence type="ECO:0000313" key="4">
    <source>
        <dbReference type="EMBL" id="MBF1657087.1"/>
    </source>
</evidence>